<dbReference type="EMBL" id="CP003923">
    <property type="protein sequence ID" value="AIC96479.1"/>
    <property type="molecule type" value="Genomic_DNA"/>
</dbReference>
<proteinExistence type="predicted"/>
<dbReference type="STRING" id="1246626.BleG1_3932"/>
<evidence type="ECO:0000313" key="1">
    <source>
        <dbReference type="EMBL" id="AIC96479.1"/>
    </source>
</evidence>
<accession>A0A060M8T5</accession>
<name>A0A060M8T5_9BACI</name>
<keyword evidence="2" id="KW-1185">Reference proteome</keyword>
<dbReference type="AlphaFoldDB" id="A0A060M8T5"/>
<sequence length="97" mass="11631">MEQSEVIQQLIEQKYRFSESACQYIEWNEKKGFRSKAFEWFYGNMMLLSAVNDKAMTSLLEEKLSRVTYLEILTFFKDEDEKANFQTYTKVVPLYRG</sequence>
<dbReference type="HOGENOM" id="CLU_2340952_0_0_9"/>
<dbReference type="eggNOG" id="ENOG5030DJJ">
    <property type="taxonomic scope" value="Bacteria"/>
</dbReference>
<protein>
    <submittedName>
        <fullName evidence="1">Uncharacterized protein</fullName>
    </submittedName>
</protein>
<reference evidence="1 2" key="1">
    <citation type="journal article" date="2014" name="Gene">
        <title>A comparative genomic analysis of the alkalitolerant soil bacterium Bacillus lehensis G1.</title>
        <authorList>
            <person name="Noor Y.M."/>
            <person name="Samsulrizal N.H."/>
            <person name="Jema'on N.A."/>
            <person name="Low K.O."/>
            <person name="Ramli A.N."/>
            <person name="Alias N.I."/>
            <person name="Damis S.I."/>
            <person name="Fuzi S.F."/>
            <person name="Isa M.N."/>
            <person name="Murad A.M."/>
            <person name="Raih M.F."/>
            <person name="Bakar F.D."/>
            <person name="Najimudin N."/>
            <person name="Mahadi N.M."/>
            <person name="Illias R.M."/>
        </authorList>
    </citation>
    <scope>NUCLEOTIDE SEQUENCE [LARGE SCALE GENOMIC DNA]</scope>
    <source>
        <strain evidence="1 2">G1</strain>
    </source>
</reference>
<dbReference type="RefSeq" id="WP_038484595.1">
    <property type="nucleotide sequence ID" value="NZ_CP003923.1"/>
</dbReference>
<dbReference type="PATRIC" id="fig|1246626.3.peg.3931"/>
<dbReference type="Proteomes" id="UP000027142">
    <property type="component" value="Chromosome"/>
</dbReference>
<evidence type="ECO:0000313" key="2">
    <source>
        <dbReference type="Proteomes" id="UP000027142"/>
    </source>
</evidence>
<gene>
    <name evidence="1" type="ORF">BleG1_3932</name>
</gene>
<organism evidence="1 2">
    <name type="scientific">Shouchella lehensis G1</name>
    <dbReference type="NCBI Taxonomy" id="1246626"/>
    <lineage>
        <taxon>Bacteria</taxon>
        <taxon>Bacillati</taxon>
        <taxon>Bacillota</taxon>
        <taxon>Bacilli</taxon>
        <taxon>Bacillales</taxon>
        <taxon>Bacillaceae</taxon>
        <taxon>Shouchella</taxon>
    </lineage>
</organism>
<dbReference type="OrthoDB" id="2895828at2"/>
<dbReference type="KEGG" id="ble:BleG1_3932"/>